<evidence type="ECO:0000256" key="8">
    <source>
        <dbReference type="ARBA" id="ARBA00023299"/>
    </source>
</evidence>
<dbReference type="GO" id="GO:0004617">
    <property type="term" value="F:phosphoglycerate dehydrogenase activity"/>
    <property type="evidence" value="ECO:0007669"/>
    <property type="project" value="UniProtKB-UniRule"/>
</dbReference>
<evidence type="ECO:0000256" key="11">
    <source>
        <dbReference type="RuleBase" id="RU363003"/>
    </source>
</evidence>
<evidence type="ECO:0000313" key="13">
    <source>
        <dbReference type="EMBL" id="NYI10835.1"/>
    </source>
</evidence>
<evidence type="ECO:0000256" key="6">
    <source>
        <dbReference type="ARBA" id="ARBA00023002"/>
    </source>
</evidence>
<dbReference type="UniPathway" id="UPA00135">
    <property type="reaction ID" value="UER00196"/>
</dbReference>
<dbReference type="SUPFAM" id="SSF52283">
    <property type="entry name" value="Formate/glycerate dehydrogenase catalytic domain-like"/>
    <property type="match status" value="1"/>
</dbReference>
<dbReference type="InterPro" id="IPR006139">
    <property type="entry name" value="D-isomer_2_OHA_DH_cat_dom"/>
</dbReference>
<evidence type="ECO:0000256" key="3">
    <source>
        <dbReference type="ARBA" id="ARBA00005854"/>
    </source>
</evidence>
<dbReference type="PROSITE" id="PS00065">
    <property type="entry name" value="D_2_HYDROXYACID_DH_1"/>
    <property type="match status" value="1"/>
</dbReference>
<dbReference type="InterPro" id="IPR045626">
    <property type="entry name" value="PGDH_ASB_dom"/>
</dbReference>
<dbReference type="EC" id="1.1.1.95" evidence="11"/>
<dbReference type="Gene3D" id="3.30.1330.90">
    <property type="entry name" value="D-3-phosphoglycerate dehydrogenase, domain 3"/>
    <property type="match status" value="1"/>
</dbReference>
<dbReference type="InterPro" id="IPR050857">
    <property type="entry name" value="D-2-hydroxyacid_DH"/>
</dbReference>
<dbReference type="EMBL" id="JACBZI010000001">
    <property type="protein sequence ID" value="NYI10835.1"/>
    <property type="molecule type" value="Genomic_DNA"/>
</dbReference>
<dbReference type="InterPro" id="IPR002912">
    <property type="entry name" value="ACT_dom"/>
</dbReference>
<dbReference type="PANTHER" id="PTHR42789:SF1">
    <property type="entry name" value="D-ISOMER SPECIFIC 2-HYDROXYACID DEHYDROGENASE FAMILY PROTEIN (AFU_ORTHOLOGUE AFUA_6G10090)"/>
    <property type="match status" value="1"/>
</dbReference>
<evidence type="ECO:0000256" key="7">
    <source>
        <dbReference type="ARBA" id="ARBA00023027"/>
    </source>
</evidence>
<accession>A0A7Y9YI18</accession>
<dbReference type="Pfam" id="PF02826">
    <property type="entry name" value="2-Hacid_dh_C"/>
    <property type="match status" value="1"/>
</dbReference>
<sequence length="528" mass="54783">MPPRQPVVLIADALSPATVAALGDGFDVRHCDGTDRAVLLAAVADADALMVRSDTRVDAEVLAAAPRLRVVARAGTGLDTIDVRAATAAGVMVVTAPTANLVSAAELTVGLLLAAARHIPQAHQALREGEWERSRFTGTELAGKTVGVLGLGRVGVLVAHRLAAFGMQVIAHDPYVSVGRAAQLGVRMVDLDTLLTTADVITVHLPRTPETRGLVGAEELRRVKPSVLLVNASRGGIVDEVALHAALKEGRVAAAGVDVFADEPCPDSPLLDLDTVVATPHLGASTHEAQEKAGLAVARSVVQALAGELVPDAVNVHGGLVAEAIRPSIGLTEKLGRVFTAVAGGVAQSLDVEVRGEIADHDVKVLELAALKGVFDEVVEEPVSYVNVPLVAAERGTACRLVVERESPDHRNLVTLRGTLADGRQVAVGGTVVHGRERLVEVDGYDVDLALAEHLAFFVHRDRPGMVGTVGGILGEAGVNIAGMQVARRTPGGDVLVVLEVDSALDGCLLHEIALATESSRACAVHLP</sequence>
<reference evidence="13 14" key="1">
    <citation type="submission" date="2020-07" db="EMBL/GenBank/DDBJ databases">
        <title>Sequencing the genomes of 1000 actinobacteria strains.</title>
        <authorList>
            <person name="Klenk H.-P."/>
        </authorList>
    </citation>
    <scope>NUCLEOTIDE SEQUENCE [LARGE SCALE GENOMIC DNA]</scope>
    <source>
        <strain evidence="13 14">DSM 18248</strain>
    </source>
</reference>
<evidence type="ECO:0000256" key="10">
    <source>
        <dbReference type="ARBA" id="ARBA00048731"/>
    </source>
</evidence>
<dbReference type="AlphaFoldDB" id="A0A7Y9YI18"/>
<comment type="caution">
    <text evidence="13">The sequence shown here is derived from an EMBL/GenBank/DDBJ whole genome shotgun (WGS) entry which is preliminary data.</text>
</comment>
<comment type="pathway">
    <text evidence="2 11">Amino-acid biosynthesis; L-serine biosynthesis; L-serine from 3-phospho-D-glycerate: step 1/3.</text>
</comment>
<dbReference type="GO" id="GO:0051287">
    <property type="term" value="F:NAD binding"/>
    <property type="evidence" value="ECO:0007669"/>
    <property type="project" value="UniProtKB-UniRule"/>
</dbReference>
<keyword evidence="14" id="KW-1185">Reference proteome</keyword>
<dbReference type="InterPro" id="IPR006140">
    <property type="entry name" value="D-isomer_DH_NAD-bd"/>
</dbReference>
<dbReference type="PANTHER" id="PTHR42789">
    <property type="entry name" value="D-ISOMER SPECIFIC 2-HYDROXYACID DEHYDROGENASE FAMILY PROTEIN (AFU_ORTHOLOGUE AFUA_6G10090)"/>
    <property type="match status" value="1"/>
</dbReference>
<dbReference type="SUPFAM" id="SSF51735">
    <property type="entry name" value="NAD(P)-binding Rossmann-fold domains"/>
    <property type="match status" value="1"/>
</dbReference>
<dbReference type="InterPro" id="IPR029753">
    <property type="entry name" value="D-isomer_DH_CS"/>
</dbReference>
<organism evidence="13 14">
    <name type="scientific">Nocardioides marinus</name>
    <dbReference type="NCBI Taxonomy" id="374514"/>
    <lineage>
        <taxon>Bacteria</taxon>
        <taxon>Bacillati</taxon>
        <taxon>Actinomycetota</taxon>
        <taxon>Actinomycetes</taxon>
        <taxon>Propionibacteriales</taxon>
        <taxon>Nocardioidaceae</taxon>
        <taxon>Nocardioides</taxon>
    </lineage>
</organism>
<dbReference type="Proteomes" id="UP000537326">
    <property type="component" value="Unassembled WGS sequence"/>
</dbReference>
<evidence type="ECO:0000259" key="12">
    <source>
        <dbReference type="PROSITE" id="PS51671"/>
    </source>
</evidence>
<dbReference type="InterPro" id="IPR029752">
    <property type="entry name" value="D-isomer_DH_CS1"/>
</dbReference>
<gene>
    <name evidence="13" type="ORF">BKA05_002350</name>
</gene>
<comment type="catalytic activity">
    <reaction evidence="9">
        <text>(R)-2-hydroxyglutarate + NAD(+) = 2-oxoglutarate + NADH + H(+)</text>
        <dbReference type="Rhea" id="RHEA:49612"/>
        <dbReference type="ChEBI" id="CHEBI:15378"/>
        <dbReference type="ChEBI" id="CHEBI:15801"/>
        <dbReference type="ChEBI" id="CHEBI:16810"/>
        <dbReference type="ChEBI" id="CHEBI:57540"/>
        <dbReference type="ChEBI" id="CHEBI:57945"/>
        <dbReference type="EC" id="1.1.1.399"/>
    </reaction>
</comment>
<comment type="catalytic activity">
    <reaction evidence="10 11">
        <text>(2R)-3-phosphoglycerate + NAD(+) = 3-phosphooxypyruvate + NADH + H(+)</text>
        <dbReference type="Rhea" id="RHEA:12641"/>
        <dbReference type="ChEBI" id="CHEBI:15378"/>
        <dbReference type="ChEBI" id="CHEBI:18110"/>
        <dbReference type="ChEBI" id="CHEBI:57540"/>
        <dbReference type="ChEBI" id="CHEBI:57945"/>
        <dbReference type="ChEBI" id="CHEBI:58272"/>
        <dbReference type="EC" id="1.1.1.95"/>
    </reaction>
</comment>
<proteinExistence type="inferred from homology"/>
<dbReference type="NCBIfam" id="TIGR01327">
    <property type="entry name" value="PGDH"/>
    <property type="match status" value="1"/>
</dbReference>
<keyword evidence="8 11" id="KW-0718">Serine biosynthesis</keyword>
<dbReference type="RefSeq" id="WP_179531612.1">
    <property type="nucleotide sequence ID" value="NZ_BAAAPP010000005.1"/>
</dbReference>
<comment type="function">
    <text evidence="1">Catalyzes the reversible oxidation of 3-phospho-D-glycerate to 3-phosphonooxypyruvate, the first step of the phosphorylated L-serine biosynthesis pathway. Also catalyzes the reversible oxidation of 2-hydroxyglutarate to 2-oxoglutarate.</text>
</comment>
<comment type="similarity">
    <text evidence="3 11">Belongs to the D-isomer specific 2-hydroxyacid dehydrogenase family.</text>
</comment>
<dbReference type="GO" id="GO:0006564">
    <property type="term" value="P:L-serine biosynthetic process"/>
    <property type="evidence" value="ECO:0007669"/>
    <property type="project" value="UniProtKB-UniRule"/>
</dbReference>
<dbReference type="InterPro" id="IPR036291">
    <property type="entry name" value="NAD(P)-bd_dom_sf"/>
</dbReference>
<evidence type="ECO:0000313" key="14">
    <source>
        <dbReference type="Proteomes" id="UP000537326"/>
    </source>
</evidence>
<dbReference type="InterPro" id="IPR045865">
    <property type="entry name" value="ACT-like_dom_sf"/>
</dbReference>
<dbReference type="Pfam" id="PF19304">
    <property type="entry name" value="PGDH_inter"/>
    <property type="match status" value="1"/>
</dbReference>
<dbReference type="PROSITE" id="PS51671">
    <property type="entry name" value="ACT"/>
    <property type="match status" value="1"/>
</dbReference>
<evidence type="ECO:0000256" key="4">
    <source>
        <dbReference type="ARBA" id="ARBA00021582"/>
    </source>
</evidence>
<dbReference type="Gene3D" id="3.30.70.260">
    <property type="match status" value="1"/>
</dbReference>
<dbReference type="CDD" id="cd04902">
    <property type="entry name" value="ACT_3PGDH-xct"/>
    <property type="match status" value="1"/>
</dbReference>
<dbReference type="PROSITE" id="PS00671">
    <property type="entry name" value="D_2_HYDROXYACID_DH_3"/>
    <property type="match status" value="1"/>
</dbReference>
<evidence type="ECO:0000256" key="5">
    <source>
        <dbReference type="ARBA" id="ARBA00022605"/>
    </source>
</evidence>
<evidence type="ECO:0000256" key="1">
    <source>
        <dbReference type="ARBA" id="ARBA00003800"/>
    </source>
</evidence>
<evidence type="ECO:0000256" key="9">
    <source>
        <dbReference type="ARBA" id="ARBA00048126"/>
    </source>
</evidence>
<name>A0A7Y9YI18_9ACTN</name>
<dbReference type="SUPFAM" id="SSF55021">
    <property type="entry name" value="ACT-like"/>
    <property type="match status" value="1"/>
</dbReference>
<dbReference type="CDD" id="cd12173">
    <property type="entry name" value="PGDH_4"/>
    <property type="match status" value="1"/>
</dbReference>
<dbReference type="SUPFAM" id="SSF143548">
    <property type="entry name" value="Serine metabolism enzymes domain"/>
    <property type="match status" value="1"/>
</dbReference>
<dbReference type="Gene3D" id="3.40.50.720">
    <property type="entry name" value="NAD(P)-binding Rossmann-like Domain"/>
    <property type="match status" value="2"/>
</dbReference>
<evidence type="ECO:0000256" key="2">
    <source>
        <dbReference type="ARBA" id="ARBA00005216"/>
    </source>
</evidence>
<dbReference type="FunFam" id="3.40.50.720:FF:000021">
    <property type="entry name" value="D-3-phosphoglycerate dehydrogenase"/>
    <property type="match status" value="1"/>
</dbReference>
<keyword evidence="5 11" id="KW-0028">Amino-acid biosynthesis</keyword>
<dbReference type="PROSITE" id="PS00670">
    <property type="entry name" value="D_2_HYDROXYACID_DH_2"/>
    <property type="match status" value="1"/>
</dbReference>
<keyword evidence="6 11" id="KW-0560">Oxidoreductase</keyword>
<dbReference type="InterPro" id="IPR006236">
    <property type="entry name" value="PGDH"/>
</dbReference>
<protein>
    <recommendedName>
        <fullName evidence="4 11">D-3-phosphoglycerate dehydrogenase</fullName>
        <ecNumber evidence="11">1.1.1.95</ecNumber>
    </recommendedName>
</protein>
<dbReference type="Pfam" id="PF01842">
    <property type="entry name" value="ACT"/>
    <property type="match status" value="1"/>
</dbReference>
<dbReference type="Pfam" id="PF00389">
    <property type="entry name" value="2-Hacid_dh"/>
    <property type="match status" value="1"/>
</dbReference>
<keyword evidence="7 11" id="KW-0520">NAD</keyword>
<feature type="domain" description="ACT" evidence="12">
    <location>
        <begin position="455"/>
        <end position="528"/>
    </location>
</feature>
<dbReference type="InterPro" id="IPR029009">
    <property type="entry name" value="ASB_dom_sf"/>
</dbReference>